<proteinExistence type="predicted"/>
<keyword evidence="1" id="KW-0328">Glycosyltransferase</keyword>
<dbReference type="Pfam" id="PF03808">
    <property type="entry name" value="Glyco_tran_WecG"/>
    <property type="match status" value="1"/>
</dbReference>
<reference evidence="3 4" key="1">
    <citation type="journal article" date="2016" name="Nat. Commun.">
        <title>Thousands of microbial genomes shed light on interconnected biogeochemical processes in an aquifer system.</title>
        <authorList>
            <person name="Anantharaman K."/>
            <person name="Brown C.T."/>
            <person name="Hug L.A."/>
            <person name="Sharon I."/>
            <person name="Castelle C.J."/>
            <person name="Probst A.J."/>
            <person name="Thomas B.C."/>
            <person name="Singh A."/>
            <person name="Wilkins M.J."/>
            <person name="Karaoz U."/>
            <person name="Brodie E.L."/>
            <person name="Williams K.H."/>
            <person name="Hubbard S.S."/>
            <person name="Banfield J.F."/>
        </authorList>
    </citation>
    <scope>NUCLEOTIDE SEQUENCE [LARGE SCALE GENOMIC DNA]</scope>
</reference>
<dbReference type="PANTHER" id="PTHR34136:SF1">
    <property type="entry name" value="UDP-N-ACETYL-D-MANNOSAMINURONIC ACID TRANSFERASE"/>
    <property type="match status" value="1"/>
</dbReference>
<dbReference type="GO" id="GO:0016758">
    <property type="term" value="F:hexosyltransferase activity"/>
    <property type="evidence" value="ECO:0007669"/>
    <property type="project" value="TreeGrafter"/>
</dbReference>
<name>A0A1F7UI42_9BACT</name>
<protein>
    <recommendedName>
        <fullName evidence="5">Glycosyltransferase</fullName>
    </recommendedName>
</protein>
<evidence type="ECO:0000313" key="4">
    <source>
        <dbReference type="Proteomes" id="UP000176604"/>
    </source>
</evidence>
<accession>A0A1F7UI42</accession>
<evidence type="ECO:0000256" key="2">
    <source>
        <dbReference type="ARBA" id="ARBA00022679"/>
    </source>
</evidence>
<evidence type="ECO:0008006" key="5">
    <source>
        <dbReference type="Google" id="ProtNLM"/>
    </source>
</evidence>
<dbReference type="EMBL" id="MGEF01000048">
    <property type="protein sequence ID" value="OGL77922.1"/>
    <property type="molecule type" value="Genomic_DNA"/>
</dbReference>
<sequence>MEKWHLSRREGQRYNISMRVLHITVSERSFDSVLDWVTRQVGADVQHHLVSVNPEGVLLAQKNDQYRDALNRASLGLADGVGIQLASKILNASIPPRVPGVDVMIKLCEIAAQKHWKVYLRGGGGETAKKTAEKLKAKFPGLAIEGEEGISREVQSSKFKENSERGESMNKINAISPQLLFVALGQPKQELWIDEHLKEMPSVRIAMGVGGAFDFISGKVPRAPLVMRRIGLEWLWRLFVQPWRAPRIFNATVRFIWSVVKERLKR</sequence>
<evidence type="ECO:0000256" key="1">
    <source>
        <dbReference type="ARBA" id="ARBA00022676"/>
    </source>
</evidence>
<evidence type="ECO:0000313" key="3">
    <source>
        <dbReference type="EMBL" id="OGL77922.1"/>
    </source>
</evidence>
<organism evidence="3 4">
    <name type="scientific">Candidatus Uhrbacteria bacterium RIFCSPHIGHO2_12_FULL_54_23</name>
    <dbReference type="NCBI Taxonomy" id="1802397"/>
    <lineage>
        <taxon>Bacteria</taxon>
        <taxon>Candidatus Uhriibacteriota</taxon>
    </lineage>
</organism>
<dbReference type="STRING" id="1802397.A3J43_00780"/>
<dbReference type="NCBIfam" id="TIGR00696">
    <property type="entry name" value="wecG_tagA_cpsF"/>
    <property type="match status" value="1"/>
</dbReference>
<dbReference type="AlphaFoldDB" id="A0A1F7UI42"/>
<dbReference type="Proteomes" id="UP000176604">
    <property type="component" value="Unassembled WGS sequence"/>
</dbReference>
<dbReference type="InterPro" id="IPR004629">
    <property type="entry name" value="WecG_TagA_CpsF"/>
</dbReference>
<dbReference type="PANTHER" id="PTHR34136">
    <property type="match status" value="1"/>
</dbReference>
<keyword evidence="2" id="KW-0808">Transferase</keyword>
<gene>
    <name evidence="3" type="ORF">A3J43_00780</name>
</gene>
<comment type="caution">
    <text evidence="3">The sequence shown here is derived from an EMBL/GenBank/DDBJ whole genome shotgun (WGS) entry which is preliminary data.</text>
</comment>
<dbReference type="CDD" id="cd06533">
    <property type="entry name" value="Glyco_transf_WecG_TagA"/>
    <property type="match status" value="1"/>
</dbReference>